<accession>A0A1C3NZA4</accession>
<reference evidence="3" key="1">
    <citation type="submission" date="2016-02" db="EMBL/GenBank/DDBJ databases">
        <authorList>
            <person name="Wibberg D."/>
        </authorList>
    </citation>
    <scope>NUCLEOTIDE SEQUENCE [LARGE SCALE GENOMIC DNA]</scope>
</reference>
<name>A0A1C3NZA4_9ACTN</name>
<evidence type="ECO:0008006" key="4">
    <source>
        <dbReference type="Google" id="ProtNLM"/>
    </source>
</evidence>
<evidence type="ECO:0000256" key="1">
    <source>
        <dbReference type="SAM" id="MobiDB-lite"/>
    </source>
</evidence>
<dbReference type="AlphaFoldDB" id="A0A1C3NZA4"/>
<evidence type="ECO:0000313" key="3">
    <source>
        <dbReference type="Proteomes" id="UP000199013"/>
    </source>
</evidence>
<feature type="region of interest" description="Disordered" evidence="1">
    <location>
        <begin position="1"/>
        <end position="20"/>
    </location>
</feature>
<evidence type="ECO:0000313" key="2">
    <source>
        <dbReference type="EMBL" id="SBW22855.1"/>
    </source>
</evidence>
<proteinExistence type="predicted"/>
<sequence length="62" mass="6548">MLPTGGKPFSTSGQTFHGYDSDGRIRRELTYWDAAAPLHAPGLPVSIHRGVTGPVLTGVMVA</sequence>
<dbReference type="Proteomes" id="UP000199013">
    <property type="component" value="Unassembled WGS sequence"/>
</dbReference>
<dbReference type="EMBL" id="FLUV01001356">
    <property type="protein sequence ID" value="SBW22855.1"/>
    <property type="molecule type" value="Genomic_DNA"/>
</dbReference>
<keyword evidence="3" id="KW-1185">Reference proteome</keyword>
<gene>
    <name evidence="2" type="ORF">FDG2_3222</name>
</gene>
<protein>
    <recommendedName>
        <fullName evidence="4">SnoaL-like domain-containing protein</fullName>
    </recommendedName>
</protein>
<organism evidence="2 3">
    <name type="scientific">Candidatus Protofrankia californiensis</name>
    <dbReference type="NCBI Taxonomy" id="1839754"/>
    <lineage>
        <taxon>Bacteria</taxon>
        <taxon>Bacillati</taxon>
        <taxon>Actinomycetota</taxon>
        <taxon>Actinomycetes</taxon>
        <taxon>Frankiales</taxon>
        <taxon>Frankiaceae</taxon>
        <taxon>Protofrankia</taxon>
    </lineage>
</organism>